<dbReference type="InterPro" id="IPR021295">
    <property type="entry name" value="DUF2867"/>
</dbReference>
<keyword evidence="2" id="KW-1185">Reference proteome</keyword>
<dbReference type="RefSeq" id="WP_231460686.1">
    <property type="nucleotide sequence ID" value="NZ_JAJOHW010000003.1"/>
</dbReference>
<evidence type="ECO:0000313" key="1">
    <source>
        <dbReference type="EMBL" id="MFC4491953.1"/>
    </source>
</evidence>
<dbReference type="Proteomes" id="UP001595999">
    <property type="component" value="Unassembled WGS sequence"/>
</dbReference>
<dbReference type="EMBL" id="JBHSEK010000018">
    <property type="protein sequence ID" value="MFC4491953.1"/>
    <property type="molecule type" value="Genomic_DNA"/>
</dbReference>
<evidence type="ECO:0000313" key="2">
    <source>
        <dbReference type="Proteomes" id="UP001595999"/>
    </source>
</evidence>
<reference evidence="2" key="1">
    <citation type="journal article" date="2019" name="Int. J. Syst. Evol. Microbiol.">
        <title>The Global Catalogue of Microorganisms (GCM) 10K type strain sequencing project: providing services to taxonomists for standard genome sequencing and annotation.</title>
        <authorList>
            <consortium name="The Broad Institute Genomics Platform"/>
            <consortium name="The Broad Institute Genome Sequencing Center for Infectious Disease"/>
            <person name="Wu L."/>
            <person name="Ma J."/>
        </authorList>
    </citation>
    <scope>NUCLEOTIDE SEQUENCE [LARGE SCALE GENOMIC DNA]</scope>
    <source>
        <strain evidence="2">CGMCC 4.7608</strain>
    </source>
</reference>
<comment type="caution">
    <text evidence="1">The sequence shown here is derived from an EMBL/GenBank/DDBJ whole genome shotgun (WGS) entry which is preliminary data.</text>
</comment>
<name>A0ABV8ZZX7_9NEIS</name>
<dbReference type="Pfam" id="PF11066">
    <property type="entry name" value="DUF2867"/>
    <property type="match status" value="1"/>
</dbReference>
<sequence length="177" mass="19103">MNHIHKAHAIPVPSDSTLAPLYKGADLVDAYAIQLPAGASDDIEVLARAGFEQQAWWIRALTRARDMIMAPVGVKSSRAVGIAAAAQGTVIGFFPLQSKSLEELVMGADDRHLDFRLAIQQRAGAAGRRELVVVSVVHCHNLLGRTYLAAITPFHRVIARASLEQAARRVAPRASLI</sequence>
<protein>
    <submittedName>
        <fullName evidence="1">DUF2867 domain-containing protein</fullName>
    </submittedName>
</protein>
<accession>A0ABV8ZZX7</accession>
<proteinExistence type="predicted"/>
<gene>
    <name evidence="1" type="ORF">ACFO0R_20260</name>
</gene>
<organism evidence="1 2">
    <name type="scientific">Chromobacterium aquaticum</name>
    <dbReference type="NCBI Taxonomy" id="467180"/>
    <lineage>
        <taxon>Bacteria</taxon>
        <taxon>Pseudomonadati</taxon>
        <taxon>Pseudomonadota</taxon>
        <taxon>Betaproteobacteria</taxon>
        <taxon>Neisseriales</taxon>
        <taxon>Chromobacteriaceae</taxon>
        <taxon>Chromobacterium</taxon>
    </lineage>
</organism>